<dbReference type="GO" id="GO:0008270">
    <property type="term" value="F:zinc ion binding"/>
    <property type="evidence" value="ECO:0007669"/>
    <property type="project" value="UniProtKB-UniRule"/>
</dbReference>
<accession>A0A2C9D288</accession>
<gene>
    <name evidence="3" type="primary">yacG</name>
    <name evidence="5" type="ORF">HDIA_0792</name>
</gene>
<dbReference type="AlphaFoldDB" id="A0A2C9D288"/>
<dbReference type="RefSeq" id="WP_099554582.1">
    <property type="nucleotide sequence ID" value="NZ_LT960614.1"/>
</dbReference>
<feature type="binding site" evidence="3">
    <location>
        <position position="29"/>
    </location>
    <ligand>
        <name>Zn(2+)</name>
        <dbReference type="ChEBI" id="CHEBI:29105"/>
    </ligand>
</feature>
<feature type="compositionally biased region" description="Basic and acidic residues" evidence="4">
    <location>
        <begin position="65"/>
        <end position="75"/>
    </location>
</feature>
<keyword evidence="2 3" id="KW-0862">Zinc</keyword>
<dbReference type="SUPFAM" id="SSF57716">
    <property type="entry name" value="Glucocorticoid receptor-like (DNA-binding domain)"/>
    <property type="match status" value="1"/>
</dbReference>
<feature type="binding site" evidence="3">
    <location>
        <position position="33"/>
    </location>
    <ligand>
        <name>Zn(2+)</name>
        <dbReference type="ChEBI" id="CHEBI:29105"/>
    </ligand>
</feature>
<comment type="similarity">
    <text evidence="3">Belongs to the DNA gyrase inhibitor YacG family.</text>
</comment>
<evidence type="ECO:0000256" key="2">
    <source>
        <dbReference type="ARBA" id="ARBA00022833"/>
    </source>
</evidence>
<dbReference type="GO" id="GO:0006355">
    <property type="term" value="P:regulation of DNA-templated transcription"/>
    <property type="evidence" value="ECO:0007669"/>
    <property type="project" value="InterPro"/>
</dbReference>
<evidence type="ECO:0000256" key="3">
    <source>
        <dbReference type="HAMAP-Rule" id="MF_00649"/>
    </source>
</evidence>
<organism evidence="5 6">
    <name type="scientific">Hartmannibacter diazotrophicus</name>
    <dbReference type="NCBI Taxonomy" id="1482074"/>
    <lineage>
        <taxon>Bacteria</taxon>
        <taxon>Pseudomonadati</taxon>
        <taxon>Pseudomonadota</taxon>
        <taxon>Alphaproteobacteria</taxon>
        <taxon>Hyphomicrobiales</taxon>
        <taxon>Pleomorphomonadaceae</taxon>
        <taxon>Hartmannibacter</taxon>
    </lineage>
</organism>
<dbReference type="EMBL" id="LT960614">
    <property type="protein sequence ID" value="SON54333.1"/>
    <property type="molecule type" value="Genomic_DNA"/>
</dbReference>
<dbReference type="Pfam" id="PF03884">
    <property type="entry name" value="YacG"/>
    <property type="match status" value="1"/>
</dbReference>
<sequence>MADQQSRAKAVARCPICNEPTDPGFSPFCSKRCHQVDLHRWLAGSYRLPVVEEDDIDPADIEEPKDEKQDGTGRS</sequence>
<feature type="compositionally biased region" description="Acidic residues" evidence="4">
    <location>
        <begin position="52"/>
        <end position="64"/>
    </location>
</feature>
<dbReference type="InterPro" id="IPR013088">
    <property type="entry name" value="Znf_NHR/GATA"/>
</dbReference>
<dbReference type="GO" id="GO:0008657">
    <property type="term" value="F:DNA topoisomerase type II (double strand cut, ATP-hydrolyzing) inhibitor activity"/>
    <property type="evidence" value="ECO:0007669"/>
    <property type="project" value="UniProtKB-UniRule"/>
</dbReference>
<dbReference type="PANTHER" id="PTHR36150">
    <property type="entry name" value="DNA GYRASE INHIBITOR YACG"/>
    <property type="match status" value="1"/>
</dbReference>
<evidence type="ECO:0000313" key="6">
    <source>
        <dbReference type="Proteomes" id="UP000223606"/>
    </source>
</evidence>
<feature type="region of interest" description="Disordered" evidence="4">
    <location>
        <begin position="52"/>
        <end position="75"/>
    </location>
</feature>
<protein>
    <recommendedName>
        <fullName evidence="3">DNA gyrase inhibitor YacG</fullName>
    </recommendedName>
</protein>
<reference evidence="6" key="1">
    <citation type="submission" date="2017-09" db="EMBL/GenBank/DDBJ databases">
        <title>Genome sequence of Nannocystis excedens DSM 71.</title>
        <authorList>
            <person name="Blom J."/>
        </authorList>
    </citation>
    <scope>NUCLEOTIDE SEQUENCE [LARGE SCALE GENOMIC DNA]</scope>
    <source>
        <strain evidence="6">type strain: E19</strain>
    </source>
</reference>
<evidence type="ECO:0000256" key="1">
    <source>
        <dbReference type="ARBA" id="ARBA00022723"/>
    </source>
</evidence>
<proteinExistence type="inferred from homology"/>
<dbReference type="Proteomes" id="UP000223606">
    <property type="component" value="Chromosome 1"/>
</dbReference>
<feature type="binding site" evidence="3">
    <location>
        <position position="17"/>
    </location>
    <ligand>
        <name>Zn(2+)</name>
        <dbReference type="ChEBI" id="CHEBI:29105"/>
    </ligand>
</feature>
<comment type="cofactor">
    <cofactor evidence="3">
        <name>Zn(2+)</name>
        <dbReference type="ChEBI" id="CHEBI:29105"/>
    </cofactor>
    <text evidence="3">Binds 1 zinc ion.</text>
</comment>
<dbReference type="HAMAP" id="MF_00649">
    <property type="entry name" value="DNA_gyrase_inhibitor_YacG"/>
    <property type="match status" value="1"/>
</dbReference>
<evidence type="ECO:0000313" key="5">
    <source>
        <dbReference type="EMBL" id="SON54333.1"/>
    </source>
</evidence>
<dbReference type="KEGG" id="hdi:HDIA_0792"/>
<comment type="function">
    <text evidence="3">Inhibits all the catalytic activities of DNA gyrase by preventing its interaction with DNA. Acts by binding directly to the C-terminal domain of GyrB, which probably disrupts DNA binding by the gyrase.</text>
</comment>
<dbReference type="OrthoDB" id="9809663at2"/>
<comment type="subunit">
    <text evidence="3">Interacts with GyrB.</text>
</comment>
<evidence type="ECO:0000256" key="4">
    <source>
        <dbReference type="SAM" id="MobiDB-lite"/>
    </source>
</evidence>
<dbReference type="InterPro" id="IPR005584">
    <property type="entry name" value="DNA_gyrase_inhibitor_YacG"/>
</dbReference>
<keyword evidence="1 3" id="KW-0479">Metal-binding</keyword>
<feature type="binding site" evidence="3">
    <location>
        <position position="14"/>
    </location>
    <ligand>
        <name>Zn(2+)</name>
        <dbReference type="ChEBI" id="CHEBI:29105"/>
    </ligand>
</feature>
<keyword evidence="6" id="KW-1185">Reference proteome</keyword>
<name>A0A2C9D288_9HYPH</name>
<dbReference type="Gene3D" id="3.30.50.10">
    <property type="entry name" value="Erythroid Transcription Factor GATA-1, subunit A"/>
    <property type="match status" value="1"/>
</dbReference>
<dbReference type="PANTHER" id="PTHR36150:SF1">
    <property type="entry name" value="DNA GYRASE INHIBITOR YACG"/>
    <property type="match status" value="1"/>
</dbReference>